<evidence type="ECO:0000256" key="4">
    <source>
        <dbReference type="ARBA" id="ARBA00022786"/>
    </source>
</evidence>
<organism evidence="9 10">
    <name type="scientific">Acanthamoeba castellanii (strain ATCC 30010 / Neff)</name>
    <dbReference type="NCBI Taxonomy" id="1257118"/>
    <lineage>
        <taxon>Eukaryota</taxon>
        <taxon>Amoebozoa</taxon>
        <taxon>Discosea</taxon>
        <taxon>Longamoebia</taxon>
        <taxon>Centramoebida</taxon>
        <taxon>Acanthamoebidae</taxon>
        <taxon>Acanthamoeba</taxon>
    </lineage>
</organism>
<evidence type="ECO:0000256" key="5">
    <source>
        <dbReference type="ARBA" id="ARBA00022803"/>
    </source>
</evidence>
<dbReference type="InterPro" id="IPR019734">
    <property type="entry name" value="TPR_rpt"/>
</dbReference>
<feature type="repeat" description="TPR" evidence="7">
    <location>
        <begin position="445"/>
        <end position="478"/>
    </location>
</feature>
<dbReference type="SUPFAM" id="SSF48452">
    <property type="entry name" value="TPR-like"/>
    <property type="match status" value="3"/>
</dbReference>
<keyword evidence="10" id="KW-1185">Reference proteome</keyword>
<dbReference type="STRING" id="1257118.L8GY64"/>
<accession>L8GY64</accession>
<proteinExistence type="predicted"/>
<evidence type="ECO:0000259" key="8">
    <source>
        <dbReference type="Pfam" id="PF04049"/>
    </source>
</evidence>
<keyword evidence="2" id="KW-0677">Repeat</keyword>
<dbReference type="EMBL" id="KB007967">
    <property type="protein sequence ID" value="ELR17892.1"/>
    <property type="molecule type" value="Genomic_DNA"/>
</dbReference>
<keyword evidence="5 7" id="KW-0802">TPR repeat</keyword>
<evidence type="ECO:0000256" key="6">
    <source>
        <dbReference type="ARBA" id="ARBA00023306"/>
    </source>
</evidence>
<feature type="repeat" description="TPR" evidence="7">
    <location>
        <begin position="411"/>
        <end position="444"/>
    </location>
</feature>
<dbReference type="GO" id="GO:0005680">
    <property type="term" value="C:anaphase-promoting complex"/>
    <property type="evidence" value="ECO:0007669"/>
    <property type="project" value="InterPro"/>
</dbReference>
<dbReference type="AlphaFoldDB" id="L8GY64"/>
<dbReference type="Pfam" id="PF04049">
    <property type="entry name" value="ANAPC8"/>
    <property type="match status" value="1"/>
</dbReference>
<sequence>METPTRSPARKAMSLGGLDADNLLLLGSPSSLVPPPSASEADLTLFIESPDFDPHTSPRRLRSELLRAARELSSRGLYAASKWAVEQVMGMPEEDGGHDGEECEPSGIIDEEEAAKEKKEEARLLLAKNHFDLKDYGKAARMLEPRSYLDDTDASELSLRALFFSCYSLYLAGEKRKEEETVELAGAEGSTVRNAKLGLLRRRLASRCAMGPLDGFCSYIYAIVLREEGQLDKARDMLAESVRAYPWNWSAWLDLAALPSLSWEHIASLNLPHHIMRDFFYAQACLEFQQVGVCLRIYDVLASVFPHSDFLLAQRAIANYHLREFDEAEALFEQLEKKDEFSVENMEYYSNILYVKENHAKLSILAHKAHTTDKYREETCCIIGNYYGLKEEHEKAVQYFSRAVRLNPKFLSAYILMGHEYMEMKNIPAAVRAYRKAAEINSRDYRAWYGLGQTYELLKMPHYATYYYQKGITLRPYDARIWCAMAACYEEVGRVGDAIKCYERAESYSEGEPIAMNVLNALANLYRSLGHHDQAAHYYAKNIQRQDSEQREGLDTIEALLYLAHYWKELGQMAEAEHYCLRLLDFAGKEKEEAKALLREIHSTQQAYTADTSLNSSLEDLGGEDPNDE</sequence>
<dbReference type="OrthoDB" id="10262026at2759"/>
<dbReference type="GO" id="GO:0031145">
    <property type="term" value="P:anaphase-promoting complex-dependent catabolic process"/>
    <property type="evidence" value="ECO:0007669"/>
    <property type="project" value="TreeGrafter"/>
</dbReference>
<name>L8GY64_ACACF</name>
<dbReference type="KEGG" id="acan:ACA1_014510"/>
<reference evidence="9 10" key="1">
    <citation type="journal article" date="2013" name="Genome Biol.">
        <title>Genome of Acanthamoeba castellanii highlights extensive lateral gene transfer and early evolution of tyrosine kinase signaling.</title>
        <authorList>
            <person name="Clarke M."/>
            <person name="Lohan A.J."/>
            <person name="Liu B."/>
            <person name="Lagkouvardos I."/>
            <person name="Roy S."/>
            <person name="Zafar N."/>
            <person name="Bertelli C."/>
            <person name="Schilde C."/>
            <person name="Kianianmomeni A."/>
            <person name="Burglin T.R."/>
            <person name="Frech C."/>
            <person name="Turcotte B."/>
            <person name="Kopec K.O."/>
            <person name="Synnott J.M."/>
            <person name="Choo C."/>
            <person name="Paponov I."/>
            <person name="Finkler A."/>
            <person name="Soon Heng Tan C."/>
            <person name="Hutchins A.P."/>
            <person name="Weinmeier T."/>
            <person name="Rattei T."/>
            <person name="Chu J.S."/>
            <person name="Gimenez G."/>
            <person name="Irimia M."/>
            <person name="Rigden D.J."/>
            <person name="Fitzpatrick D.A."/>
            <person name="Lorenzo-Morales J."/>
            <person name="Bateman A."/>
            <person name="Chiu C.H."/>
            <person name="Tang P."/>
            <person name="Hegemann P."/>
            <person name="Fromm H."/>
            <person name="Raoult D."/>
            <person name="Greub G."/>
            <person name="Miranda-Saavedra D."/>
            <person name="Chen N."/>
            <person name="Nash P."/>
            <person name="Ginger M.L."/>
            <person name="Horn M."/>
            <person name="Schaap P."/>
            <person name="Caler L."/>
            <person name="Loftus B."/>
        </authorList>
    </citation>
    <scope>NUCLEOTIDE SEQUENCE [LARGE SCALE GENOMIC DNA]</scope>
    <source>
        <strain evidence="9 10">Neff</strain>
    </source>
</reference>
<evidence type="ECO:0000313" key="10">
    <source>
        <dbReference type="Proteomes" id="UP000011083"/>
    </source>
</evidence>
<keyword evidence="6" id="KW-0131">Cell cycle</keyword>
<dbReference type="PANTHER" id="PTHR12558">
    <property type="entry name" value="CELL DIVISION CYCLE 16,23,27"/>
    <property type="match status" value="1"/>
</dbReference>
<dbReference type="Pfam" id="PF13181">
    <property type="entry name" value="TPR_8"/>
    <property type="match status" value="3"/>
</dbReference>
<evidence type="ECO:0000313" key="9">
    <source>
        <dbReference type="EMBL" id="ELR17892.1"/>
    </source>
</evidence>
<dbReference type="OMA" id="ERCLYHS"/>
<dbReference type="GO" id="GO:0016567">
    <property type="term" value="P:protein ubiquitination"/>
    <property type="evidence" value="ECO:0007669"/>
    <property type="project" value="TreeGrafter"/>
</dbReference>
<gene>
    <name evidence="9" type="ORF">ACA1_014510</name>
</gene>
<dbReference type="GeneID" id="14918635"/>
<dbReference type="PANTHER" id="PTHR12558:SF10">
    <property type="entry name" value="CELL DIVISION CYCLE PROTEIN 23 HOMOLOG"/>
    <property type="match status" value="1"/>
</dbReference>
<dbReference type="SMART" id="SM00028">
    <property type="entry name" value="TPR"/>
    <property type="match status" value="7"/>
</dbReference>
<dbReference type="PROSITE" id="PS50005">
    <property type="entry name" value="TPR"/>
    <property type="match status" value="3"/>
</dbReference>
<protein>
    <submittedName>
        <fullName evidence="9">Tetratricopeptide repeat domain containing protein</fullName>
    </submittedName>
</protein>
<evidence type="ECO:0000256" key="1">
    <source>
        <dbReference type="ARBA" id="ARBA00022618"/>
    </source>
</evidence>
<dbReference type="GO" id="GO:0045842">
    <property type="term" value="P:positive regulation of mitotic metaphase/anaphase transition"/>
    <property type="evidence" value="ECO:0007669"/>
    <property type="project" value="TreeGrafter"/>
</dbReference>
<keyword evidence="4" id="KW-0833">Ubl conjugation pathway</keyword>
<dbReference type="Proteomes" id="UP000011083">
    <property type="component" value="Unassembled WGS sequence"/>
</dbReference>
<dbReference type="Gene3D" id="1.25.40.10">
    <property type="entry name" value="Tetratricopeptide repeat domain"/>
    <property type="match status" value="2"/>
</dbReference>
<dbReference type="InterPro" id="IPR011990">
    <property type="entry name" value="TPR-like_helical_dom_sf"/>
</dbReference>
<dbReference type="VEuPathDB" id="AmoebaDB:ACA1_014510"/>
<feature type="repeat" description="TPR" evidence="7">
    <location>
        <begin position="377"/>
        <end position="410"/>
    </location>
</feature>
<dbReference type="InterPro" id="IPR007192">
    <property type="entry name" value="APC8"/>
</dbReference>
<evidence type="ECO:0000256" key="2">
    <source>
        <dbReference type="ARBA" id="ARBA00022737"/>
    </source>
</evidence>
<keyword evidence="1" id="KW-0132">Cell division</keyword>
<dbReference type="RefSeq" id="XP_004339908.1">
    <property type="nucleotide sequence ID" value="XM_004339860.1"/>
</dbReference>
<evidence type="ECO:0000256" key="3">
    <source>
        <dbReference type="ARBA" id="ARBA00022776"/>
    </source>
</evidence>
<evidence type="ECO:0000256" key="7">
    <source>
        <dbReference type="PROSITE-ProRule" id="PRU00339"/>
    </source>
</evidence>
<dbReference type="Pfam" id="PF13414">
    <property type="entry name" value="TPR_11"/>
    <property type="match status" value="1"/>
</dbReference>
<feature type="domain" description="Cdc23" evidence="8">
    <location>
        <begin position="61"/>
        <end position="316"/>
    </location>
</feature>
<keyword evidence="3" id="KW-0498">Mitosis</keyword>
<dbReference type="GO" id="GO:0051301">
    <property type="term" value="P:cell division"/>
    <property type="evidence" value="ECO:0007669"/>
    <property type="project" value="UniProtKB-KW"/>
</dbReference>